<name>A0A927GXJ8_9BACL</name>
<dbReference type="Pfam" id="PF13692">
    <property type="entry name" value="Glyco_trans_1_4"/>
    <property type="match status" value="1"/>
</dbReference>
<reference evidence="1" key="1">
    <citation type="submission" date="2020-09" db="EMBL/GenBank/DDBJ databases">
        <title>A novel bacterium of genus Paenibacillus, isolated from South China Sea.</title>
        <authorList>
            <person name="Huang H."/>
            <person name="Mo K."/>
            <person name="Hu Y."/>
        </authorList>
    </citation>
    <scope>NUCLEOTIDE SEQUENCE</scope>
    <source>
        <strain evidence="1">IB182363</strain>
    </source>
</reference>
<dbReference type="PANTHER" id="PTHR46656:SF3">
    <property type="entry name" value="PUTATIVE-RELATED"/>
    <property type="match status" value="1"/>
</dbReference>
<dbReference type="PANTHER" id="PTHR46656">
    <property type="entry name" value="PUTATIVE-RELATED"/>
    <property type="match status" value="1"/>
</dbReference>
<gene>
    <name evidence="1" type="ORF">IDH45_02705</name>
</gene>
<dbReference type="Gene3D" id="3.40.50.2000">
    <property type="entry name" value="Glycogen Phosphorylase B"/>
    <property type="match status" value="1"/>
</dbReference>
<organism evidence="1 2">
    <name type="scientific">Paenibacillus oceani</name>
    <dbReference type="NCBI Taxonomy" id="2772510"/>
    <lineage>
        <taxon>Bacteria</taxon>
        <taxon>Bacillati</taxon>
        <taxon>Bacillota</taxon>
        <taxon>Bacilli</taxon>
        <taxon>Bacillales</taxon>
        <taxon>Paenibacillaceae</taxon>
        <taxon>Paenibacillus</taxon>
    </lineage>
</organism>
<protein>
    <submittedName>
        <fullName evidence="1">Glycosyltransferase</fullName>
    </submittedName>
</protein>
<dbReference type="AlphaFoldDB" id="A0A927GXJ8"/>
<dbReference type="Proteomes" id="UP000639396">
    <property type="component" value="Unassembled WGS sequence"/>
</dbReference>
<comment type="caution">
    <text evidence="1">The sequence shown here is derived from an EMBL/GenBank/DDBJ whole genome shotgun (WGS) entry which is preliminary data.</text>
</comment>
<keyword evidence="2" id="KW-1185">Reference proteome</keyword>
<sequence>MTDYQVIWRGPVLSSSTGYGNASREYAAALHRQGVDVKVETHSRGIPAATHDGRRPGLIRKLIGKPYASNKPKLLIYHSPDWTIDMGREKRRFDKIILMTAWETAHIPRNKLPVLNRYDAICVPSSQNVKAMVSSGVTVPVYLAPHGADTSRYRPDNRKISLRGMEDRFVFVSVFDFLHRKNPELLLRAYWEEFTAADRTALVIKTYSPRHKKSGEWIRRTVLDFKKKLGISGNTAPLVLLTHVLEDEQMKGLYTLGNAFVLPTRGEAVGLPYMEALASGVPVIATCWGGQMDFLHGGNSFLVRCRLQNPAIGIRSREALSPFYRSLFLNQDQLWAEPDLQDLKRQMRMAYEKPELSREKGVQGREDMMLHTWDRGGIALKHAIERLRRP</sequence>
<dbReference type="EMBL" id="JACXJA010000003">
    <property type="protein sequence ID" value="MBD2860896.1"/>
    <property type="molecule type" value="Genomic_DNA"/>
</dbReference>
<proteinExistence type="predicted"/>
<accession>A0A927GXJ8</accession>
<dbReference type="SUPFAM" id="SSF53756">
    <property type="entry name" value="UDP-Glycosyltransferase/glycogen phosphorylase"/>
    <property type="match status" value="1"/>
</dbReference>
<evidence type="ECO:0000313" key="2">
    <source>
        <dbReference type="Proteomes" id="UP000639396"/>
    </source>
</evidence>
<evidence type="ECO:0000313" key="1">
    <source>
        <dbReference type="EMBL" id="MBD2860896.1"/>
    </source>
</evidence>